<gene>
    <name evidence="2" type="primary">cbdB</name>
    <name evidence="2" type="ORF">KBTEX_03142</name>
</gene>
<dbReference type="Pfam" id="PF00866">
    <property type="entry name" value="Ring_hydroxyl_B"/>
    <property type="match status" value="1"/>
</dbReference>
<dbReference type="SUPFAM" id="SSF54427">
    <property type="entry name" value="NTF2-like"/>
    <property type="match status" value="1"/>
</dbReference>
<dbReference type="PANTHER" id="PTHR41534:SF1">
    <property type="entry name" value="BLR3401 PROTEIN"/>
    <property type="match status" value="1"/>
</dbReference>
<dbReference type="Gene3D" id="3.10.450.50">
    <property type="match status" value="1"/>
</dbReference>
<dbReference type="GO" id="GO:0019380">
    <property type="term" value="P:3-phenylpropionate catabolic process"/>
    <property type="evidence" value="ECO:0007669"/>
    <property type="project" value="TreeGrafter"/>
</dbReference>
<dbReference type="EC" id="1.14.12.13" evidence="2"/>
<dbReference type="PANTHER" id="PTHR41534">
    <property type="entry name" value="BLR3401 PROTEIN"/>
    <property type="match status" value="1"/>
</dbReference>
<dbReference type="GO" id="GO:0018626">
    <property type="term" value="F:2-halobenzoate 1,2-dioxygenase activity"/>
    <property type="evidence" value="ECO:0007669"/>
    <property type="project" value="UniProtKB-EC"/>
</dbReference>
<organism evidence="2">
    <name type="scientific">uncultured organism</name>
    <dbReference type="NCBI Taxonomy" id="155900"/>
    <lineage>
        <taxon>unclassified sequences</taxon>
        <taxon>environmental samples</taxon>
    </lineage>
</organism>
<keyword evidence="1 2" id="KW-0560">Oxidoreductase</keyword>
<accession>A0A5B8RDY1</accession>
<evidence type="ECO:0000256" key="1">
    <source>
        <dbReference type="ARBA" id="ARBA00023002"/>
    </source>
</evidence>
<dbReference type="InterPro" id="IPR000391">
    <property type="entry name" value="Rng_hydr_dOase-bsu"/>
</dbReference>
<name>A0A5B8RDY1_9ZZZZ</name>
<evidence type="ECO:0000313" key="2">
    <source>
        <dbReference type="EMBL" id="QEA06801.1"/>
    </source>
</evidence>
<keyword evidence="2" id="KW-0223">Dioxygenase</keyword>
<dbReference type="AlphaFoldDB" id="A0A5B8RDY1"/>
<dbReference type="EMBL" id="MN079172">
    <property type="protein sequence ID" value="QEA06801.1"/>
    <property type="molecule type" value="Genomic_DNA"/>
</dbReference>
<reference evidence="2" key="1">
    <citation type="submission" date="2019-06" db="EMBL/GenBank/DDBJ databases">
        <authorList>
            <person name="Murdoch R.W."/>
            <person name="Fathepure B."/>
        </authorList>
    </citation>
    <scope>NUCLEOTIDE SEQUENCE</scope>
</reference>
<proteinExistence type="predicted"/>
<dbReference type="InterPro" id="IPR032710">
    <property type="entry name" value="NTF2-like_dom_sf"/>
</dbReference>
<sequence>MSEHDTPSDEALVDFVYHEARLLDEKRYEEWSALFTEDGVYWIPLEHDQPDPEHHTSLVYDDRLLMQVRIGRMNSPRAFSLRPTVRGHHVLAQPRIERRDPEAGEYVLRTDFHYTEARGDEVLRYAATAYHHLSADGGELRMRMKRVNLLNCDANHPAVQLYL</sequence>
<protein>
    <submittedName>
        <fullName evidence="2">2-halobenzoate 1,2-dioxygenase small subunit</fullName>
        <ecNumber evidence="2">1.14.12.13</ecNumber>
    </submittedName>
</protein>